<keyword evidence="2" id="KW-0711">Selenium</keyword>
<comment type="caution">
    <text evidence="3">The sequence shown here is derived from an EMBL/GenBank/DDBJ whole genome shotgun (WGS) entry which is preliminary data.</text>
</comment>
<proteinExistence type="inferred from homology"/>
<dbReference type="GO" id="GO:0008430">
    <property type="term" value="F:selenium binding"/>
    <property type="evidence" value="ECO:0007669"/>
    <property type="project" value="InterPro"/>
</dbReference>
<dbReference type="EMBL" id="VEPZ02001357">
    <property type="protein sequence ID" value="KAE8677595.1"/>
    <property type="molecule type" value="Genomic_DNA"/>
</dbReference>
<keyword evidence="4" id="KW-1185">Reference proteome</keyword>
<dbReference type="PANTHER" id="PTHR23300:SF0">
    <property type="entry name" value="METHANETHIOL OXIDASE"/>
    <property type="match status" value="1"/>
</dbReference>
<gene>
    <name evidence="3" type="ORF">F3Y22_tig00111505pilonHSYRG00041</name>
</gene>
<accession>A0A6A2Y7H5</accession>
<dbReference type="PANTHER" id="PTHR23300">
    <property type="entry name" value="METHANETHIOL OXIDASE"/>
    <property type="match status" value="1"/>
</dbReference>
<name>A0A6A2Y7H5_HIBSY</name>
<reference evidence="3" key="1">
    <citation type="submission" date="2019-09" db="EMBL/GenBank/DDBJ databases">
        <title>Draft genome information of white flower Hibiscus syriacus.</title>
        <authorList>
            <person name="Kim Y.-M."/>
        </authorList>
    </citation>
    <scope>NUCLEOTIDE SEQUENCE [LARGE SCALE GENOMIC DNA]</scope>
    <source>
        <strain evidence="3">YM2019G1</strain>
    </source>
</reference>
<evidence type="ECO:0000313" key="3">
    <source>
        <dbReference type="EMBL" id="KAE8677595.1"/>
    </source>
</evidence>
<sequence>MGEESGCCKIAGGPGDANPLEGMSFTREALLYVTCVYNGTGREKPDFWQRPTSIPTHPLIRKLYTGCLCRILAMNFITPGGIHAVLAMVIPPSGHVYVIDTQKSPKAPPLHKVVEPADIVEKTSLVYPHTSHCLATGDIIISFLGDKDGHSKGNRFLLLDSQFNIKGSLSGGRNRDLKLSLAMIFGRQLFVYDWSDGHLKQTLDLGDNGLIPGEIRFLHEPSKNTGYVECVLPSNVVRFFKTQDGSWGHEAAIQVQPLKVENWTLPEMPGLIIGLLISLDDQFLYFVNWFHGDVRQYNIEYPKNPVFVGQVYVGGLLQNGSPIVAVAEDGTTWQADVPTIQDGKRLYVTNSLFSTWDRQFYPDVIEKGSHVLLIDVDTKKGGLKINPDFFCRFRSRTRWTLPGS</sequence>
<dbReference type="SUPFAM" id="SSF75011">
    <property type="entry name" value="3-carboxy-cis,cis-mucoante lactonizing enzyme"/>
    <property type="match status" value="1"/>
</dbReference>
<organism evidence="3 4">
    <name type="scientific">Hibiscus syriacus</name>
    <name type="common">Rose of Sharon</name>
    <dbReference type="NCBI Taxonomy" id="106335"/>
    <lineage>
        <taxon>Eukaryota</taxon>
        <taxon>Viridiplantae</taxon>
        <taxon>Streptophyta</taxon>
        <taxon>Embryophyta</taxon>
        <taxon>Tracheophyta</taxon>
        <taxon>Spermatophyta</taxon>
        <taxon>Magnoliopsida</taxon>
        <taxon>eudicotyledons</taxon>
        <taxon>Gunneridae</taxon>
        <taxon>Pentapetalae</taxon>
        <taxon>rosids</taxon>
        <taxon>malvids</taxon>
        <taxon>Malvales</taxon>
        <taxon>Malvaceae</taxon>
        <taxon>Malvoideae</taxon>
        <taxon>Hibiscus</taxon>
    </lineage>
</organism>
<dbReference type="InterPro" id="IPR008826">
    <property type="entry name" value="Se-bd"/>
</dbReference>
<dbReference type="AlphaFoldDB" id="A0A6A2Y7H5"/>
<evidence type="ECO:0000256" key="1">
    <source>
        <dbReference type="ARBA" id="ARBA00005606"/>
    </source>
</evidence>
<evidence type="ECO:0000256" key="2">
    <source>
        <dbReference type="ARBA" id="ARBA00023266"/>
    </source>
</evidence>
<protein>
    <submittedName>
        <fullName evidence="3">Selenium-binding protein 2</fullName>
    </submittedName>
</protein>
<evidence type="ECO:0000313" key="4">
    <source>
        <dbReference type="Proteomes" id="UP000436088"/>
    </source>
</evidence>
<comment type="similarity">
    <text evidence="1">Belongs to the selenium-binding protein family.</text>
</comment>
<dbReference type="Pfam" id="PF05694">
    <property type="entry name" value="SBP56"/>
    <property type="match status" value="2"/>
</dbReference>
<dbReference type="Proteomes" id="UP000436088">
    <property type="component" value="Unassembled WGS sequence"/>
</dbReference>